<comment type="caution">
    <text evidence="1">The sequence shown here is derived from an EMBL/GenBank/DDBJ whole genome shotgun (WGS) entry which is preliminary data.</text>
</comment>
<dbReference type="Proteomes" id="UP000264071">
    <property type="component" value="Unassembled WGS sequence"/>
</dbReference>
<gene>
    <name evidence="1" type="ORF">DGD08_06055</name>
</gene>
<evidence type="ECO:0008006" key="3">
    <source>
        <dbReference type="Google" id="ProtNLM"/>
    </source>
</evidence>
<proteinExistence type="predicted"/>
<evidence type="ECO:0000313" key="2">
    <source>
        <dbReference type="Proteomes" id="UP000264071"/>
    </source>
</evidence>
<organism evidence="1 2">
    <name type="scientific">Gemmatimonas aurantiaca</name>
    <dbReference type="NCBI Taxonomy" id="173480"/>
    <lineage>
        <taxon>Bacteria</taxon>
        <taxon>Pseudomonadati</taxon>
        <taxon>Gemmatimonadota</taxon>
        <taxon>Gemmatimonadia</taxon>
        <taxon>Gemmatimonadales</taxon>
        <taxon>Gemmatimonadaceae</taxon>
        <taxon>Gemmatimonas</taxon>
    </lineage>
</organism>
<dbReference type="EMBL" id="DPIY01000006">
    <property type="protein sequence ID" value="HCT56760.1"/>
    <property type="molecule type" value="Genomic_DNA"/>
</dbReference>
<name>A0A3D4V6M8_9BACT</name>
<evidence type="ECO:0000313" key="1">
    <source>
        <dbReference type="EMBL" id="HCT56760.1"/>
    </source>
</evidence>
<sequence>MFKSMVELRERAWKFLESARALCESDPDTAAYLGGYSLELMLKQRYASIKNWTDLPGVDVIKARGSREILSHDLNELLVLARAEVLKSGAMLDVEWDMIANWTVDQRYQALGSQSAGKVRERLNGLERAFHQLADFALLDQLQDVESKVRDQVGPFRFLALVRNHETEGWYLLASSKSADFTCEQIGKRILASMVEVVDHDLCSSVAFVSVQPAQHPLVKACVESFGIEPLDRGSHVMIKSSIVIPYGMLPDLYILTSD</sequence>
<reference evidence="1 2" key="1">
    <citation type="journal article" date="2018" name="Nat. Biotechnol.">
        <title>A standardized bacterial taxonomy based on genome phylogeny substantially revises the tree of life.</title>
        <authorList>
            <person name="Parks D.H."/>
            <person name="Chuvochina M."/>
            <person name="Waite D.W."/>
            <person name="Rinke C."/>
            <person name="Skarshewski A."/>
            <person name="Chaumeil P.A."/>
            <person name="Hugenholtz P."/>
        </authorList>
    </citation>
    <scope>NUCLEOTIDE SEQUENCE [LARGE SCALE GENOMIC DNA]</scope>
    <source>
        <strain evidence="1">UBA8844</strain>
    </source>
</reference>
<dbReference type="AlphaFoldDB" id="A0A3D4V6M8"/>
<protein>
    <recommendedName>
        <fullName evidence="3">HEPN domain-containing protein</fullName>
    </recommendedName>
</protein>
<accession>A0A3D4V6M8</accession>